<evidence type="ECO:0000256" key="1">
    <source>
        <dbReference type="ARBA" id="ARBA00004304"/>
    </source>
</evidence>
<keyword evidence="8 12" id="KW-0406">Ion transport</keyword>
<dbReference type="KEGG" id="pmrn:807808"/>
<dbReference type="Pfam" id="PF00895">
    <property type="entry name" value="ATP-synt_8"/>
    <property type="match status" value="1"/>
</dbReference>
<gene>
    <name evidence="14" type="primary">ATP8</name>
</gene>
<dbReference type="GeneID" id="807808"/>
<dbReference type="EMBL" id="MW856857">
    <property type="protein sequence ID" value="QWE36582.1"/>
    <property type="molecule type" value="Genomic_DNA"/>
</dbReference>
<dbReference type="RefSeq" id="NP_008152.1">
    <property type="nucleotide sequence ID" value="NC_001626.1"/>
</dbReference>
<dbReference type="GO" id="GO:0031966">
    <property type="term" value="C:mitochondrial membrane"/>
    <property type="evidence" value="ECO:0007669"/>
    <property type="project" value="UniProtKB-SubCell"/>
</dbReference>
<keyword evidence="4 12" id="KW-0138">CF(0)</keyword>
<keyword evidence="9 12" id="KW-0496">Mitochondrion</keyword>
<evidence type="ECO:0000256" key="8">
    <source>
        <dbReference type="ARBA" id="ARBA00023065"/>
    </source>
</evidence>
<sequence length="55" mass="6589">MPQLDPAPWFSMLTVSWLIIFLLIMPTILFYQPQNTISTKQVTKPKQSTWTWPWH</sequence>
<keyword evidence="10 13" id="KW-0472">Membrane</keyword>
<keyword evidence="6 12" id="KW-0375">Hydrogen ion transport</keyword>
<proteinExistence type="inferred from homology"/>
<comment type="similarity">
    <text evidence="2 12">Belongs to the ATPase protein 8 family.</text>
</comment>
<evidence type="ECO:0000256" key="12">
    <source>
        <dbReference type="RuleBase" id="RU003661"/>
    </source>
</evidence>
<geneLocation type="mitochondrion" evidence="14"/>
<comment type="subcellular location">
    <subcellularLocation>
        <location evidence="1 12">Mitochondrion membrane</location>
        <topology evidence="1 12">Single-pass membrane protein</topology>
    </subcellularLocation>
</comment>
<dbReference type="SMR" id="A0A8E8U2D6"/>
<evidence type="ECO:0000256" key="11">
    <source>
        <dbReference type="ARBA" id="ARBA00023310"/>
    </source>
</evidence>
<evidence type="ECO:0000256" key="7">
    <source>
        <dbReference type="ARBA" id="ARBA00022989"/>
    </source>
</evidence>
<keyword evidence="7 13" id="KW-1133">Transmembrane helix</keyword>
<dbReference type="OrthoDB" id="8734014at2759"/>
<evidence type="ECO:0000256" key="6">
    <source>
        <dbReference type="ARBA" id="ARBA00022781"/>
    </source>
</evidence>
<evidence type="ECO:0000256" key="4">
    <source>
        <dbReference type="ARBA" id="ARBA00022547"/>
    </source>
</evidence>
<organism evidence="14">
    <name type="scientific">Petromyzon marinus</name>
    <name type="common">Sea lamprey</name>
    <dbReference type="NCBI Taxonomy" id="7757"/>
    <lineage>
        <taxon>Eukaryota</taxon>
        <taxon>Metazoa</taxon>
        <taxon>Chordata</taxon>
        <taxon>Craniata</taxon>
        <taxon>Vertebrata</taxon>
        <taxon>Cyclostomata</taxon>
        <taxon>Hyperoartia</taxon>
        <taxon>Petromyzontiformes</taxon>
        <taxon>Petromyzontidae</taxon>
        <taxon>Petromyzon</taxon>
    </lineage>
</organism>
<evidence type="ECO:0000256" key="13">
    <source>
        <dbReference type="SAM" id="Phobius"/>
    </source>
</evidence>
<dbReference type="GO" id="GO:0015986">
    <property type="term" value="P:proton motive force-driven ATP synthesis"/>
    <property type="evidence" value="ECO:0007669"/>
    <property type="project" value="InterPro"/>
</dbReference>
<dbReference type="CTD" id="4509"/>
<name>A0A8E8U2D6_PETMA</name>
<keyword evidence="11" id="KW-0066">ATP synthesis</keyword>
<evidence type="ECO:0000313" key="14">
    <source>
        <dbReference type="EMBL" id="QWE36582.1"/>
    </source>
</evidence>
<evidence type="ECO:0000256" key="9">
    <source>
        <dbReference type="ARBA" id="ARBA00023128"/>
    </source>
</evidence>
<evidence type="ECO:0000256" key="2">
    <source>
        <dbReference type="ARBA" id="ARBA00008892"/>
    </source>
</evidence>
<dbReference type="InterPro" id="IPR050635">
    <property type="entry name" value="ATPase_protein_8"/>
</dbReference>
<evidence type="ECO:0000256" key="5">
    <source>
        <dbReference type="ARBA" id="ARBA00022692"/>
    </source>
</evidence>
<dbReference type="AlphaFoldDB" id="A0A8E8U2D6"/>
<dbReference type="GO" id="GO:0015078">
    <property type="term" value="F:proton transmembrane transporter activity"/>
    <property type="evidence" value="ECO:0007669"/>
    <property type="project" value="InterPro"/>
</dbReference>
<feature type="transmembrane region" description="Helical" evidence="13">
    <location>
        <begin position="12"/>
        <end position="31"/>
    </location>
</feature>
<reference evidence="14" key="1">
    <citation type="submission" date="2021-04" db="EMBL/GenBank/DDBJ databases">
        <title>Freshwater Fish Mitochondrial Genome Project.</title>
        <authorList>
            <person name="Maloy A.P."/>
            <person name="Coombs J.A."/>
            <person name="Bartron M.L."/>
        </authorList>
    </citation>
    <scope>NUCLEOTIDE SEQUENCE</scope>
    <source>
        <strain evidence="14">F19-127</strain>
    </source>
</reference>
<protein>
    <recommendedName>
        <fullName evidence="12">ATP synthase complex subunit 8</fullName>
    </recommendedName>
</protein>
<dbReference type="PANTHER" id="PTHR39937:SF1">
    <property type="entry name" value="ATP SYNTHASE PROTEIN 8"/>
    <property type="match status" value="1"/>
</dbReference>
<keyword evidence="5 12" id="KW-0812">Transmembrane</keyword>
<accession>A0A8E8U2D6</accession>
<evidence type="ECO:0000256" key="10">
    <source>
        <dbReference type="ARBA" id="ARBA00023136"/>
    </source>
</evidence>
<dbReference type="PANTHER" id="PTHR39937">
    <property type="entry name" value="ATP SYNTHASE PROTEIN 8"/>
    <property type="match status" value="1"/>
</dbReference>
<dbReference type="InterPro" id="IPR001421">
    <property type="entry name" value="ATP8_metazoa"/>
</dbReference>
<keyword evidence="3 12" id="KW-0813">Transport</keyword>
<dbReference type="GO" id="GO:0045259">
    <property type="term" value="C:proton-transporting ATP synthase complex"/>
    <property type="evidence" value="ECO:0007669"/>
    <property type="project" value="UniProtKB-KW"/>
</dbReference>
<evidence type="ECO:0000256" key="3">
    <source>
        <dbReference type="ARBA" id="ARBA00022448"/>
    </source>
</evidence>